<dbReference type="AlphaFoldDB" id="A0A7W7LGT7"/>
<comment type="caution">
    <text evidence="2">The sequence shown here is derived from an EMBL/GenBank/DDBJ whole genome shotgun (WGS) entry which is preliminary data.</text>
</comment>
<dbReference type="Proteomes" id="UP000556436">
    <property type="component" value="Unassembled WGS sequence"/>
</dbReference>
<dbReference type="EMBL" id="JACHJG010000016">
    <property type="protein sequence ID" value="MBB4889950.1"/>
    <property type="molecule type" value="Genomic_DNA"/>
</dbReference>
<gene>
    <name evidence="2" type="ORF">FHS38_006028</name>
</gene>
<feature type="region of interest" description="Disordered" evidence="1">
    <location>
        <begin position="239"/>
        <end position="263"/>
    </location>
</feature>
<reference evidence="2 3" key="1">
    <citation type="submission" date="2020-08" db="EMBL/GenBank/DDBJ databases">
        <title>Genomic Encyclopedia of Type Strains, Phase III (KMG-III): the genomes of soil and plant-associated and newly described type strains.</title>
        <authorList>
            <person name="Whitman W."/>
        </authorList>
    </citation>
    <scope>NUCLEOTIDE SEQUENCE [LARGE SCALE GENOMIC DNA]</scope>
    <source>
        <strain evidence="2 3">CECT 3265</strain>
    </source>
</reference>
<protein>
    <submittedName>
        <fullName evidence="2">Uncharacterized protein</fullName>
    </submittedName>
</protein>
<organism evidence="2 3">
    <name type="scientific">Streptomyces netropsis</name>
    <name type="common">Streptoverticillium netropsis</name>
    <dbReference type="NCBI Taxonomy" id="55404"/>
    <lineage>
        <taxon>Bacteria</taxon>
        <taxon>Bacillati</taxon>
        <taxon>Actinomycetota</taxon>
        <taxon>Actinomycetes</taxon>
        <taxon>Kitasatosporales</taxon>
        <taxon>Streptomycetaceae</taxon>
        <taxon>Streptomyces</taxon>
    </lineage>
</organism>
<proteinExistence type="predicted"/>
<keyword evidence="3" id="KW-1185">Reference proteome</keyword>
<dbReference type="SUPFAM" id="SSF89372">
    <property type="entry name" value="Fucose-specific lectin"/>
    <property type="match status" value="2"/>
</dbReference>
<accession>A0A7W7LGT7</accession>
<name>A0A7W7LGT7_STRNE</name>
<evidence type="ECO:0000256" key="1">
    <source>
        <dbReference type="SAM" id="MobiDB-lite"/>
    </source>
</evidence>
<evidence type="ECO:0000313" key="2">
    <source>
        <dbReference type="EMBL" id="MBB4889950.1"/>
    </source>
</evidence>
<evidence type="ECO:0000313" key="3">
    <source>
        <dbReference type="Proteomes" id="UP000556436"/>
    </source>
</evidence>
<dbReference type="RefSeq" id="WP_184738780.1">
    <property type="nucleotide sequence ID" value="NZ_BMRW01000014.1"/>
</dbReference>
<sequence length="363" mass="38327">MAVRTANPTTGWLLRGADGRLTAYAPTAGGLARWTETRPGGPEWTGPELLTVPGLEPYLSLTQNAAGYVYLVGLRRRELDDGRTETDVVYATQFQSGRALTPWRSIGTPYGQDAQRADQIGVPTAVVDSVGLHVFVRNAGDGVCGRRQDTRGIWQAWTDMKGSHVLDELTAARTDAGRIELLAPAAEFVVRWRQEEAGGPLRRILNLPAKPMAGSSSSAPTGDDRITHFWRDATDSALHAHRSEGSASTGGEEGLDTPCPTVSGGTGSGPVAALRATVDGHGCTVLAQRAASGLPALAAYPADDEQADVFWSETGEECVGAPALALDAHGRVVLAALGSDGRLRVARQRMDEAGLALGAWDRV</sequence>